<dbReference type="InterPro" id="IPR045851">
    <property type="entry name" value="AMP-bd_C_sf"/>
</dbReference>
<dbReference type="Pfam" id="PF00501">
    <property type="entry name" value="AMP-binding"/>
    <property type="match status" value="1"/>
</dbReference>
<evidence type="ECO:0000313" key="4">
    <source>
        <dbReference type="Proteomes" id="UP001432166"/>
    </source>
</evidence>
<dbReference type="PANTHER" id="PTHR45527:SF1">
    <property type="entry name" value="FATTY ACID SYNTHASE"/>
    <property type="match status" value="1"/>
</dbReference>
<evidence type="ECO:0000313" key="3">
    <source>
        <dbReference type="EMBL" id="WTP48363.1"/>
    </source>
</evidence>
<gene>
    <name evidence="3" type="ORF">OG288_08710</name>
</gene>
<dbReference type="Proteomes" id="UP001432166">
    <property type="component" value="Chromosome"/>
</dbReference>
<dbReference type="InterPro" id="IPR042099">
    <property type="entry name" value="ANL_N_sf"/>
</dbReference>
<feature type="domain" description="AMP-dependent synthetase/ligase" evidence="2">
    <location>
        <begin position="14"/>
        <end position="344"/>
    </location>
</feature>
<keyword evidence="4" id="KW-1185">Reference proteome</keyword>
<proteinExistence type="predicted"/>
<evidence type="ECO:0000259" key="2">
    <source>
        <dbReference type="Pfam" id="PF00501"/>
    </source>
</evidence>
<sequence>MLDSLARDILAHDRHTPDAPALLWNGTTLTYGDLAALADTAAVRLAAPDLRGDAPVAVRAVKSPASIALVLACLLARRTVLLLSPDLGHLAAARLAERAGCGGLLVPGADGEADLEPVLVPVPVPARPAPPGAALLLTTSGSTQLPKTVRLSHTALDRFTRWAGSAFPLGPGHRVLSYAPLNFDLSLFDVWATLRHGGCVIPVDPGRAADPRHLVRLFRESGPEVVQAVPMLFRLLAEAGTDAEPFTSVRHVLLTGEHTPRSLRGRLAQLFPRAEFHNVYGCTETNDSLLYSCGAREAADLEALPLGGPLPGVRVRLVSDGRDLDGPGTGELLVHTPFQADGYLGAGDPDDRFVRPAPGISEPVWFRTGDLVRRDTEGRLTLVGRDDFQVKVGGVRVSPEAVEQVAQSHPEVMEAAVVALAAPGTDTGPGPGPGPGPGNDTSTDPGLGTNTRLHALVRVAPDCTVTGLHLLTHCSAWLPRAAVPTVHLTREPLPTGITGKVDRARVRSVLTARLAARHHTHARTDRPTQPEPSA</sequence>
<evidence type="ECO:0000256" key="1">
    <source>
        <dbReference type="SAM" id="MobiDB-lite"/>
    </source>
</evidence>
<organism evidence="3 4">
    <name type="scientific">Streptomyces tauricus</name>
    <dbReference type="NCBI Taxonomy" id="68274"/>
    <lineage>
        <taxon>Bacteria</taxon>
        <taxon>Bacillati</taxon>
        <taxon>Actinomycetota</taxon>
        <taxon>Actinomycetes</taxon>
        <taxon>Kitasatosporales</taxon>
        <taxon>Streptomycetaceae</taxon>
        <taxon>Streptomyces</taxon>
        <taxon>Streptomyces aurantiacus group</taxon>
    </lineage>
</organism>
<dbReference type="InterPro" id="IPR000873">
    <property type="entry name" value="AMP-dep_synth/lig_dom"/>
</dbReference>
<dbReference type="PANTHER" id="PTHR45527">
    <property type="entry name" value="NONRIBOSOMAL PEPTIDE SYNTHETASE"/>
    <property type="match status" value="1"/>
</dbReference>
<accession>A0ABZ1JA48</accession>
<dbReference type="Gene3D" id="3.30.300.30">
    <property type="match status" value="1"/>
</dbReference>
<dbReference type="Gene3D" id="3.40.50.12780">
    <property type="entry name" value="N-terminal domain of ligase-like"/>
    <property type="match status" value="1"/>
</dbReference>
<name>A0ABZ1JA48_9ACTN</name>
<reference evidence="3" key="1">
    <citation type="submission" date="2022-10" db="EMBL/GenBank/DDBJ databases">
        <title>The complete genomes of actinobacterial strains from the NBC collection.</title>
        <authorList>
            <person name="Joergensen T.S."/>
            <person name="Alvarez Arevalo M."/>
            <person name="Sterndorff E.B."/>
            <person name="Faurdal D."/>
            <person name="Vuksanovic O."/>
            <person name="Mourched A.-S."/>
            <person name="Charusanti P."/>
            <person name="Shaw S."/>
            <person name="Blin K."/>
            <person name="Weber T."/>
        </authorList>
    </citation>
    <scope>NUCLEOTIDE SEQUENCE</scope>
    <source>
        <strain evidence="3">NBC_00189</strain>
    </source>
</reference>
<feature type="region of interest" description="Disordered" evidence="1">
    <location>
        <begin position="422"/>
        <end position="449"/>
    </location>
</feature>
<dbReference type="EMBL" id="CP108133">
    <property type="protein sequence ID" value="WTP48363.1"/>
    <property type="molecule type" value="Genomic_DNA"/>
</dbReference>
<protein>
    <submittedName>
        <fullName evidence="3">AMP-binding protein</fullName>
    </submittedName>
</protein>
<dbReference type="RefSeq" id="WP_265651188.1">
    <property type="nucleotide sequence ID" value="NZ_CP108133.1"/>
</dbReference>
<dbReference type="SUPFAM" id="SSF56801">
    <property type="entry name" value="Acetyl-CoA synthetase-like"/>
    <property type="match status" value="1"/>
</dbReference>